<evidence type="ECO:0000256" key="6">
    <source>
        <dbReference type="ARBA" id="ARBA00023136"/>
    </source>
</evidence>
<protein>
    <recommendedName>
        <fullName evidence="8">Lipase maturation factor</fullName>
    </recommendedName>
</protein>
<organism evidence="11 12">
    <name type="scientific">Mesorhabditis spiculigera</name>
    <dbReference type="NCBI Taxonomy" id="96644"/>
    <lineage>
        <taxon>Eukaryota</taxon>
        <taxon>Metazoa</taxon>
        <taxon>Ecdysozoa</taxon>
        <taxon>Nematoda</taxon>
        <taxon>Chromadorea</taxon>
        <taxon>Rhabditida</taxon>
        <taxon>Rhabditina</taxon>
        <taxon>Rhabditomorpha</taxon>
        <taxon>Rhabditoidea</taxon>
        <taxon>Rhabditidae</taxon>
        <taxon>Mesorhabditinae</taxon>
        <taxon>Mesorhabditis</taxon>
    </lineage>
</organism>
<evidence type="ECO:0000256" key="8">
    <source>
        <dbReference type="RuleBase" id="RU361229"/>
    </source>
</evidence>
<dbReference type="PANTHER" id="PTHR14463">
    <property type="entry name" value="LIPASE MATURATION FACTOR"/>
    <property type="match status" value="1"/>
</dbReference>
<feature type="transmembrane region" description="Helical" evidence="8">
    <location>
        <begin position="31"/>
        <end position="51"/>
    </location>
</feature>
<feature type="non-terminal residue" evidence="11">
    <location>
        <position position="1"/>
    </location>
</feature>
<keyword evidence="3 8" id="KW-0812">Transmembrane</keyword>
<feature type="transmembrane region" description="Helical" evidence="8">
    <location>
        <begin position="91"/>
        <end position="114"/>
    </location>
</feature>
<feature type="domain" description="Lipase maturation factor 1/2 C-terminal" evidence="10">
    <location>
        <begin position="437"/>
        <end position="572"/>
    </location>
</feature>
<gene>
    <name evidence="11" type="ORF">MSPICULIGERA_LOCUS14079</name>
</gene>
<dbReference type="Pfam" id="PF06762">
    <property type="entry name" value="LMF1"/>
    <property type="match status" value="1"/>
</dbReference>
<sequence>MGAGAKAKPKEREGLEERWSTTLTTGQTKSILLIGQSSIYLIAFASLFWQIPGLYGEKGITPIAPHLQCEEANILNCRSVLLMLLQKYVPMAPSLSMALLVLSAMVLSLITVAFQSARTSFSYFLIWLAYVAVYEVGGTFLWFQWDSLLLESGFLAVILAAFNDGPADQVAIYLYRWLACRLMFASGVVKLQSNCPTWWGLTALEVHYESQCIPTPIAWYFHHLPGWFNRFAVALTFYIELYLPPLFLVPFESVRWFAGVNQILFMGLIMLTGNYNFFNLLYSLICVALLEVGPDNTQREKRQSMLMWLVETIVFVGTVAASLWHFCKWFSVEADWSRRVVDSEIAFDRSEFDAAVRLATEYLIYVGAAGLFWKVFVALWRNGKSFFNILHLTFVVAIGGFIFAVSLVPFTQLDRSVAAKIPPQIRQLHELTSKFHLVNSYGLFRSMTGLEGRPEIVLEGSDGPSGPWKEIEFYAKPGNLNRSPPFVVPHQPRLDWQMWFAALGTYQQNPWFVSMVHQLLNNNTNVVRLLEKYPFTKDQPMKFARAHMYIYHYSKWNGSGWWTRDFQGEYMPTLTRNAEPILDFLAKQKLIVKSQKYPSTKLSSSLAKLQRHITQKIDQTVFVWSVLSTVPLILITKRILGF</sequence>
<feature type="transmembrane region" description="Helical" evidence="8">
    <location>
        <begin position="305"/>
        <end position="326"/>
    </location>
</feature>
<feature type="transmembrane region" description="Helical" evidence="8">
    <location>
        <begin position="387"/>
        <end position="410"/>
    </location>
</feature>
<feature type="transmembrane region" description="Helical" evidence="8">
    <location>
        <begin position="263"/>
        <end position="293"/>
    </location>
</feature>
<feature type="transmembrane region" description="Helical" evidence="8">
    <location>
        <begin position="362"/>
        <end position="380"/>
    </location>
</feature>
<dbReference type="GO" id="GO:0005789">
    <property type="term" value="C:endoplasmic reticulum membrane"/>
    <property type="evidence" value="ECO:0007669"/>
    <property type="project" value="UniProtKB-SubCell"/>
</dbReference>
<evidence type="ECO:0000313" key="12">
    <source>
        <dbReference type="Proteomes" id="UP001177023"/>
    </source>
</evidence>
<evidence type="ECO:0000256" key="3">
    <source>
        <dbReference type="ARBA" id="ARBA00022692"/>
    </source>
</evidence>
<keyword evidence="12" id="KW-1185">Reference proteome</keyword>
<keyword evidence="7" id="KW-0325">Glycoprotein</keyword>
<dbReference type="InterPro" id="IPR057433">
    <property type="entry name" value="LMF1/2_C"/>
</dbReference>
<feature type="domain" description="Lipase maturation factor 1/2 N-terminal" evidence="9">
    <location>
        <begin position="142"/>
        <end position="291"/>
    </location>
</feature>
<comment type="caution">
    <text evidence="11">The sequence shown here is derived from an EMBL/GenBank/DDBJ whole genome shotgun (WGS) entry which is preliminary data.</text>
</comment>
<evidence type="ECO:0000256" key="2">
    <source>
        <dbReference type="ARBA" id="ARBA00005512"/>
    </source>
</evidence>
<keyword evidence="4 8" id="KW-0256">Endoplasmic reticulum</keyword>
<dbReference type="InterPro" id="IPR009613">
    <property type="entry name" value="LMF"/>
</dbReference>
<dbReference type="GO" id="GO:0051604">
    <property type="term" value="P:protein maturation"/>
    <property type="evidence" value="ECO:0007669"/>
    <property type="project" value="InterPro"/>
</dbReference>
<name>A0AA36CXM6_9BILA</name>
<evidence type="ECO:0000256" key="1">
    <source>
        <dbReference type="ARBA" id="ARBA00004477"/>
    </source>
</evidence>
<reference evidence="11" key="1">
    <citation type="submission" date="2023-06" db="EMBL/GenBank/DDBJ databases">
        <authorList>
            <person name="Delattre M."/>
        </authorList>
    </citation>
    <scope>NUCLEOTIDE SEQUENCE</scope>
    <source>
        <strain evidence="11">AF72</strain>
    </source>
</reference>
<dbReference type="PANTHER" id="PTHR14463:SF5">
    <property type="entry name" value="LIPASE MATURATION FACTOR 2"/>
    <property type="match status" value="1"/>
</dbReference>
<dbReference type="Proteomes" id="UP001177023">
    <property type="component" value="Unassembled WGS sequence"/>
</dbReference>
<dbReference type="AlphaFoldDB" id="A0AA36CXM6"/>
<evidence type="ECO:0000256" key="4">
    <source>
        <dbReference type="ARBA" id="ARBA00022824"/>
    </source>
</evidence>
<evidence type="ECO:0000256" key="7">
    <source>
        <dbReference type="ARBA" id="ARBA00023180"/>
    </source>
</evidence>
<evidence type="ECO:0000259" key="9">
    <source>
        <dbReference type="Pfam" id="PF06762"/>
    </source>
</evidence>
<feature type="transmembrane region" description="Helical" evidence="8">
    <location>
        <begin position="154"/>
        <end position="175"/>
    </location>
</feature>
<dbReference type="Pfam" id="PF25179">
    <property type="entry name" value="LMF1_C"/>
    <property type="match status" value="1"/>
</dbReference>
<comment type="subcellular location">
    <subcellularLocation>
        <location evidence="1 8">Endoplasmic reticulum membrane</location>
        <topology evidence="1 8">Multi-pass membrane protein</topology>
    </subcellularLocation>
</comment>
<keyword evidence="6 8" id="KW-0472">Membrane</keyword>
<evidence type="ECO:0000256" key="5">
    <source>
        <dbReference type="ARBA" id="ARBA00022989"/>
    </source>
</evidence>
<proteinExistence type="inferred from homology"/>
<evidence type="ECO:0000259" key="10">
    <source>
        <dbReference type="Pfam" id="PF25179"/>
    </source>
</evidence>
<dbReference type="EMBL" id="CATQJA010002641">
    <property type="protein sequence ID" value="CAJ0575772.1"/>
    <property type="molecule type" value="Genomic_DNA"/>
</dbReference>
<dbReference type="InterPro" id="IPR057434">
    <property type="entry name" value="LMF1/2_N"/>
</dbReference>
<feature type="transmembrane region" description="Helical" evidence="8">
    <location>
        <begin position="121"/>
        <end position="142"/>
    </location>
</feature>
<comment type="similarity">
    <text evidence="2 8">Belongs to the lipase maturation factor family.</text>
</comment>
<keyword evidence="5 8" id="KW-1133">Transmembrane helix</keyword>
<evidence type="ECO:0000313" key="11">
    <source>
        <dbReference type="EMBL" id="CAJ0575772.1"/>
    </source>
</evidence>
<comment type="function">
    <text evidence="8">Involved in the maturation of specific proteins in the endoplasmic reticulum.</text>
</comment>
<feature type="transmembrane region" description="Helical" evidence="8">
    <location>
        <begin position="231"/>
        <end position="251"/>
    </location>
</feature>
<accession>A0AA36CXM6</accession>